<dbReference type="Pfam" id="PF05065">
    <property type="entry name" value="Phage_capsid"/>
    <property type="match status" value="1"/>
</dbReference>
<dbReference type="NCBIfam" id="TIGR01554">
    <property type="entry name" value="major_cap_HK97"/>
    <property type="match status" value="1"/>
</dbReference>
<feature type="domain" description="Phage capsid-like C-terminal" evidence="2">
    <location>
        <begin position="14"/>
        <end position="270"/>
    </location>
</feature>
<dbReference type="SUPFAM" id="SSF56563">
    <property type="entry name" value="Major capsid protein gp5"/>
    <property type="match status" value="1"/>
</dbReference>
<gene>
    <name evidence="3" type="ORF">BST47_04200</name>
</gene>
<keyword evidence="4" id="KW-1185">Reference proteome</keyword>
<dbReference type="STRING" id="75922.BST47_04200"/>
<evidence type="ECO:0000256" key="1">
    <source>
        <dbReference type="ARBA" id="ARBA00004328"/>
    </source>
</evidence>
<reference evidence="3 4" key="1">
    <citation type="submission" date="2017-02" db="EMBL/GenBank/DDBJ databases">
        <title>The new phylogeny of genus Mycobacterium.</title>
        <authorList>
            <person name="Tortoli E."/>
            <person name="Trovato A."/>
            <person name="Cirillo D.M."/>
        </authorList>
    </citation>
    <scope>NUCLEOTIDE SEQUENCE [LARGE SCALE GENOMIC DNA]</scope>
    <source>
        <strain evidence="3 4">DSM 44338</strain>
    </source>
</reference>
<evidence type="ECO:0000259" key="2">
    <source>
        <dbReference type="Pfam" id="PF05065"/>
    </source>
</evidence>
<dbReference type="RefSeq" id="WP_083123959.1">
    <property type="nucleotide sequence ID" value="NZ_MVIM01000002.1"/>
</dbReference>
<accession>A0A1X0JZU7</accession>
<proteinExistence type="predicted"/>
<protein>
    <submittedName>
        <fullName evidence="3">Capsid protein</fullName>
    </submittedName>
</protein>
<evidence type="ECO:0000313" key="4">
    <source>
        <dbReference type="Proteomes" id="UP000192411"/>
    </source>
</evidence>
<dbReference type="AlphaFoldDB" id="A0A1X0JZU7"/>
<dbReference type="Proteomes" id="UP000192411">
    <property type="component" value="Unassembled WGS sequence"/>
</dbReference>
<dbReference type="Gene3D" id="3.30.2320.10">
    <property type="entry name" value="hypothetical protein PF0899 domain"/>
    <property type="match status" value="1"/>
</dbReference>
<comment type="caution">
    <text evidence="3">The sequence shown here is derived from an EMBL/GenBank/DDBJ whole genome shotgun (WGS) entry which is preliminary data.</text>
</comment>
<dbReference type="Gene3D" id="3.30.2400.10">
    <property type="entry name" value="Major capsid protein gp5"/>
    <property type="match status" value="1"/>
</dbReference>
<dbReference type="InterPro" id="IPR054612">
    <property type="entry name" value="Phage_capsid-like_C"/>
</dbReference>
<comment type="subcellular location">
    <subcellularLocation>
        <location evidence="1">Virion</location>
    </subcellularLocation>
</comment>
<organism evidence="3 4">
    <name type="scientific">Mycolicibacterium tusciae</name>
    <dbReference type="NCBI Taxonomy" id="75922"/>
    <lineage>
        <taxon>Bacteria</taxon>
        <taxon>Bacillati</taxon>
        <taxon>Actinomycetota</taxon>
        <taxon>Actinomycetes</taxon>
        <taxon>Mycobacteriales</taxon>
        <taxon>Mycobacteriaceae</taxon>
        <taxon>Mycolicibacterium</taxon>
    </lineage>
</organism>
<name>A0A1X0JZU7_9MYCO</name>
<dbReference type="OrthoDB" id="3233650at2"/>
<dbReference type="EMBL" id="MVIM01000002">
    <property type="protein sequence ID" value="ORB67687.1"/>
    <property type="molecule type" value="Genomic_DNA"/>
</dbReference>
<sequence>MATQHSNTNDAFTPSDFGKLLNTALESESVALHVSTVVKTDKVSITFPIWDEDPAVNWLTELGSITATDGNTEGVTVTPSKVGGITRLSNELADDSSPEVAELAVRGLVNQISHAVDTAFVGNTTTNGPKGLLSIASTAVDTGAAIANTDPFVKAVFAAKSVGAKLTHWLMDPATAETVAQIKKASGSNESLIEFDAKGELSILGLPVLTHPGVDASTFFWGIPMDRVVTVLRKDAEVTRSKDSGFYNDALDVRAITRVGIGFLHPAAVIRGYDAA</sequence>
<evidence type="ECO:0000313" key="3">
    <source>
        <dbReference type="EMBL" id="ORB67687.1"/>
    </source>
</evidence>
<dbReference type="InterPro" id="IPR024455">
    <property type="entry name" value="Phage_capsid"/>
</dbReference>